<evidence type="ECO:0000313" key="1">
    <source>
        <dbReference type="EMBL" id="MBB3841523.1"/>
    </source>
</evidence>
<evidence type="ECO:0000313" key="2">
    <source>
        <dbReference type="Proteomes" id="UP000541352"/>
    </source>
</evidence>
<dbReference type="InterPro" id="IPR036116">
    <property type="entry name" value="FN3_sf"/>
</dbReference>
<dbReference type="SUPFAM" id="SSF49265">
    <property type="entry name" value="Fibronectin type III"/>
    <property type="match status" value="1"/>
</dbReference>
<dbReference type="Gene3D" id="2.60.40.10">
    <property type="entry name" value="Immunoglobulins"/>
    <property type="match status" value="3"/>
</dbReference>
<dbReference type="InterPro" id="IPR013783">
    <property type="entry name" value="Ig-like_fold"/>
</dbReference>
<reference evidence="1 2" key="1">
    <citation type="submission" date="2020-08" db="EMBL/GenBank/DDBJ databases">
        <title>Genomic Encyclopedia of Type Strains, Phase IV (KMG-IV): sequencing the most valuable type-strain genomes for metagenomic binning, comparative biology and taxonomic classification.</title>
        <authorList>
            <person name="Goeker M."/>
        </authorList>
    </citation>
    <scope>NUCLEOTIDE SEQUENCE [LARGE SCALE GENOMIC DNA]</scope>
    <source>
        <strain evidence="1 2">DSM 17976</strain>
    </source>
</reference>
<name>A0A7W5ZR12_9BACT</name>
<proteinExistence type="predicted"/>
<dbReference type="RefSeq" id="WP_183979263.1">
    <property type="nucleotide sequence ID" value="NZ_JACIBY010000018.1"/>
</dbReference>
<dbReference type="AlphaFoldDB" id="A0A7W5ZR12"/>
<protein>
    <submittedName>
        <fullName evidence="1">Fibronectin type 3 domain-containing protein</fullName>
    </submittedName>
</protein>
<organism evidence="1 2">
    <name type="scientific">Runella defluvii</name>
    <dbReference type="NCBI Taxonomy" id="370973"/>
    <lineage>
        <taxon>Bacteria</taxon>
        <taxon>Pseudomonadati</taxon>
        <taxon>Bacteroidota</taxon>
        <taxon>Cytophagia</taxon>
        <taxon>Cytophagales</taxon>
        <taxon>Spirosomataceae</taxon>
        <taxon>Runella</taxon>
    </lineage>
</organism>
<dbReference type="EMBL" id="JACIBY010000018">
    <property type="protein sequence ID" value="MBB3841523.1"/>
    <property type="molecule type" value="Genomic_DNA"/>
</dbReference>
<comment type="caution">
    <text evidence="1">The sequence shown here is derived from an EMBL/GenBank/DDBJ whole genome shotgun (WGS) entry which is preliminary data.</text>
</comment>
<sequence length="719" mass="80249">MLLFGCFRLAAQEVSTKGAIQVYPSERGNLLSILPKDKETASSEELLKSTAYFKINRAELLLTNKFKSYQNVGQTKRSKTVAELRAAVTSQGINGIQKIKNLASEASVQHYLATEYHFDSLLVLGFFSHKYLEAFGIAFNDTKVEEGVVYSYQAIRVDKSGKEELWAETKIVSKVPNPQLNGIKIVQDTIISNDSTVVFKFHADFPIAGLSKSETFPAYAPINTRLSAKEQKKRVKEQNTAFVNYLNSFPIEPSKVAFSVYYQENQAGWKLLSKYQAMPDTAGVFRLGAFVKTTPEAYVEVRIIPETFGGVTSDPDSSEVVGAYAISQSSVPLIYAVSGQDSTDCIKIKWQKLPSKPYYYGVLIERAEGNNEPERLSIASNDTDSFIDYKIKGGSIYTYQVKALFNPKQNVAQRVPATTVLSGTTFSAPLPPYNLRIDTASKKIPTLKWDAVESNSRFGFVVYRGTKPDQLSHLGNVVKGTEFTDSTGVFSARVKMYYAVVAQNLSQDTSDFSNVVAFKAIMPLDIAPPMYLNYKLANGDLFLDWPEMRAKDKLISGYRLERRSDLDTVFKAIGPKTIATNFFTDTTFKQGYYHEYRIASVADDGQIGNFSMAFEVDFPKELHEGVSTFSLRNTTKGVLIQWPSAALSTTKEYVIYRNDPPKAQLRKLATVPAGNFEYNDKTVNDSGAYLYAMTIVAQDGRESQKSKRKSLKRSKPTKL</sequence>
<dbReference type="Proteomes" id="UP000541352">
    <property type="component" value="Unassembled WGS sequence"/>
</dbReference>
<gene>
    <name evidence="1" type="ORF">FHS57_005551</name>
</gene>
<keyword evidence="2" id="KW-1185">Reference proteome</keyword>
<accession>A0A7W5ZR12</accession>